<proteinExistence type="predicted"/>
<evidence type="ECO:0000313" key="1">
    <source>
        <dbReference type="EMBL" id="PPS14797.1"/>
    </source>
</evidence>
<dbReference type="OrthoDB" id="2272416at2759"/>
<evidence type="ECO:0008006" key="3">
    <source>
        <dbReference type="Google" id="ProtNLM"/>
    </source>
</evidence>
<gene>
    <name evidence="1" type="ORF">GOBAR_AA05784</name>
</gene>
<evidence type="ECO:0000313" key="2">
    <source>
        <dbReference type="Proteomes" id="UP000239757"/>
    </source>
</evidence>
<dbReference type="Proteomes" id="UP000239757">
    <property type="component" value="Unassembled WGS sequence"/>
</dbReference>
<protein>
    <recommendedName>
        <fullName evidence="3">Retrotransposon gag domain-containing protein</fullName>
    </recommendedName>
</protein>
<organism evidence="1 2">
    <name type="scientific">Gossypium barbadense</name>
    <name type="common">Sea Island cotton</name>
    <name type="synonym">Hibiscus barbadensis</name>
    <dbReference type="NCBI Taxonomy" id="3634"/>
    <lineage>
        <taxon>Eukaryota</taxon>
        <taxon>Viridiplantae</taxon>
        <taxon>Streptophyta</taxon>
        <taxon>Embryophyta</taxon>
        <taxon>Tracheophyta</taxon>
        <taxon>Spermatophyta</taxon>
        <taxon>Magnoliopsida</taxon>
        <taxon>eudicotyledons</taxon>
        <taxon>Gunneridae</taxon>
        <taxon>Pentapetalae</taxon>
        <taxon>rosids</taxon>
        <taxon>malvids</taxon>
        <taxon>Malvales</taxon>
        <taxon>Malvaceae</taxon>
        <taxon>Malvoideae</taxon>
        <taxon>Gossypium</taxon>
    </lineage>
</organism>
<reference evidence="1 2" key="1">
    <citation type="submission" date="2015-01" db="EMBL/GenBank/DDBJ databases">
        <title>Genome of allotetraploid Gossypium barbadense reveals genomic plasticity and fiber elongation in cotton evolution.</title>
        <authorList>
            <person name="Chen X."/>
            <person name="Liu X."/>
            <person name="Zhao B."/>
            <person name="Zheng H."/>
            <person name="Hu Y."/>
            <person name="Lu G."/>
            <person name="Yang C."/>
            <person name="Chen J."/>
            <person name="Shan C."/>
            <person name="Zhang L."/>
            <person name="Zhou Y."/>
            <person name="Wang L."/>
            <person name="Guo W."/>
            <person name="Bai Y."/>
            <person name="Ruan J."/>
            <person name="Shangguan X."/>
            <person name="Mao Y."/>
            <person name="Jiang J."/>
            <person name="Zhu Y."/>
            <person name="Lei J."/>
            <person name="Kang H."/>
            <person name="Chen S."/>
            <person name="He X."/>
            <person name="Wang R."/>
            <person name="Wang Y."/>
            <person name="Chen J."/>
            <person name="Wang L."/>
            <person name="Yu S."/>
            <person name="Wang B."/>
            <person name="Wei J."/>
            <person name="Song S."/>
            <person name="Lu X."/>
            <person name="Gao Z."/>
            <person name="Gu W."/>
            <person name="Deng X."/>
            <person name="Ma D."/>
            <person name="Wang S."/>
            <person name="Liang W."/>
            <person name="Fang L."/>
            <person name="Cai C."/>
            <person name="Zhu X."/>
            <person name="Zhou B."/>
            <person name="Zhang Y."/>
            <person name="Chen Z."/>
            <person name="Xu S."/>
            <person name="Zhu R."/>
            <person name="Wang S."/>
            <person name="Zhang T."/>
            <person name="Zhao G."/>
        </authorList>
    </citation>
    <scope>NUCLEOTIDE SEQUENCE [LARGE SCALE GENOMIC DNA]</scope>
    <source>
        <strain evidence="2">cv. Xinhai21</strain>
        <tissue evidence="1">Leaf</tissue>
    </source>
</reference>
<name>A0A2P5YGR9_GOSBA</name>
<accession>A0A2P5YGR9</accession>
<dbReference type="AlphaFoldDB" id="A0A2P5YGR9"/>
<sequence length="203" mass="22320">MSDIVRALQRIAGANADLAHQDKTHRWWMTIERGTTLDCLTWDFFLASFWRKFMDEQYLEARRLSTRTEVFDELVEKARVLETLGDGPKAASSGAVKRSTEATSGFGCKGQRSYFGRSGRRVAGGREHHMSDCPMRANIVHDQPIVTVAPALAQGRVRGRGDGGRGTGQCGIARCGDSGPTRVSTVGEPQFREATDFIAGRLS</sequence>
<dbReference type="EMBL" id="KZ663224">
    <property type="protein sequence ID" value="PPS14797.1"/>
    <property type="molecule type" value="Genomic_DNA"/>
</dbReference>